<protein>
    <submittedName>
        <fullName evidence="2">Amidohydrolase family protein</fullName>
    </submittedName>
</protein>
<reference evidence="2 3" key="1">
    <citation type="submission" date="2024-06" db="EMBL/GenBank/DDBJ databases">
        <title>The Natural Products Discovery Center: Release of the First 8490 Sequenced Strains for Exploring Actinobacteria Biosynthetic Diversity.</title>
        <authorList>
            <person name="Kalkreuter E."/>
            <person name="Kautsar S.A."/>
            <person name="Yang D."/>
            <person name="Bader C.D."/>
            <person name="Teijaro C.N."/>
            <person name="Fluegel L."/>
            <person name="Davis C.M."/>
            <person name="Simpson J.R."/>
            <person name="Lauterbach L."/>
            <person name="Steele A.D."/>
            <person name="Gui C."/>
            <person name="Meng S."/>
            <person name="Li G."/>
            <person name="Viehrig K."/>
            <person name="Ye F."/>
            <person name="Su P."/>
            <person name="Kiefer A.F."/>
            <person name="Nichols A."/>
            <person name="Cepeda A.J."/>
            <person name="Yan W."/>
            <person name="Fan B."/>
            <person name="Jiang Y."/>
            <person name="Adhikari A."/>
            <person name="Zheng C.-J."/>
            <person name="Schuster L."/>
            <person name="Cowan T.M."/>
            <person name="Smanski M.J."/>
            <person name="Chevrette M.G."/>
            <person name="De Carvalho L.P.S."/>
            <person name="Shen B."/>
        </authorList>
    </citation>
    <scope>NUCLEOTIDE SEQUENCE [LARGE SCALE GENOMIC DNA]</scope>
    <source>
        <strain evidence="2 3">NPDC000634</strain>
    </source>
</reference>
<accession>A0ABV1VW93</accession>
<gene>
    <name evidence="2" type="ORF">ABT317_03910</name>
</gene>
<feature type="non-terminal residue" evidence="2">
    <location>
        <position position="368"/>
    </location>
</feature>
<dbReference type="Pfam" id="PF07969">
    <property type="entry name" value="Amidohydro_3"/>
    <property type="match status" value="1"/>
</dbReference>
<dbReference type="Gene3D" id="3.10.310.70">
    <property type="match status" value="1"/>
</dbReference>
<dbReference type="PANTHER" id="PTHR22642:SF2">
    <property type="entry name" value="PROTEIN LONG AFTER FAR-RED 3"/>
    <property type="match status" value="1"/>
</dbReference>
<dbReference type="InterPro" id="IPR032466">
    <property type="entry name" value="Metal_Hydrolase"/>
</dbReference>
<dbReference type="InterPro" id="IPR013108">
    <property type="entry name" value="Amidohydro_3"/>
</dbReference>
<evidence type="ECO:0000259" key="1">
    <source>
        <dbReference type="Pfam" id="PF07969"/>
    </source>
</evidence>
<dbReference type="SUPFAM" id="SSF51338">
    <property type="entry name" value="Composite domain of metallo-dependent hydrolases"/>
    <property type="match status" value="1"/>
</dbReference>
<dbReference type="Gene3D" id="3.20.20.140">
    <property type="entry name" value="Metal-dependent hydrolases"/>
    <property type="match status" value="1"/>
</dbReference>
<evidence type="ECO:0000313" key="3">
    <source>
        <dbReference type="Proteomes" id="UP001458415"/>
    </source>
</evidence>
<sequence>MSSTILTGGPVRTMTDDGHVPEAVLIHDGVVQAIGTLTEMRRSAYETPEIVDLDGRTLMPGFVDAHAHTILHGSAIDWVDLSGARSIDDVVHLLGDRATARPGEAVRGYGYDQSKLVEGRHPSAADLDRVTRDRVVQIQHASGHGYVVNTLALRQANITAATPTPIGGRIDRDADGEPTGVLFDSACDLLTGAEGVKVRNHGPNFHLPMTHAEIDHLFDLGQRSLLEAGITTMCDAQVTQLEMDSYLRARDEGRLRMRTEMLALSSNLEHLTGLGMSSRLGDDQLRLWGVKLYADGSVIARTAYLNGHACCGKPSPNGYLYHEPEELTALITTAHRLGLSTATHAQGPLPIGVVLDAVASARAERPRT</sequence>
<evidence type="ECO:0000313" key="2">
    <source>
        <dbReference type="EMBL" id="MER6976202.1"/>
    </source>
</evidence>
<dbReference type="SUPFAM" id="SSF51556">
    <property type="entry name" value="Metallo-dependent hydrolases"/>
    <property type="match status" value="1"/>
</dbReference>
<dbReference type="InterPro" id="IPR011059">
    <property type="entry name" value="Metal-dep_hydrolase_composite"/>
</dbReference>
<dbReference type="Proteomes" id="UP001458415">
    <property type="component" value="Unassembled WGS sequence"/>
</dbReference>
<dbReference type="EMBL" id="JBEPCU010000028">
    <property type="protein sequence ID" value="MER6976202.1"/>
    <property type="molecule type" value="Genomic_DNA"/>
</dbReference>
<comment type="caution">
    <text evidence="2">The sequence shown here is derived from an EMBL/GenBank/DDBJ whole genome shotgun (WGS) entry which is preliminary data.</text>
</comment>
<proteinExistence type="predicted"/>
<dbReference type="PANTHER" id="PTHR22642">
    <property type="entry name" value="IMIDAZOLONEPROPIONASE"/>
    <property type="match status" value="1"/>
</dbReference>
<dbReference type="Gene3D" id="2.30.40.10">
    <property type="entry name" value="Urease, subunit C, domain 1"/>
    <property type="match status" value="1"/>
</dbReference>
<keyword evidence="3" id="KW-1185">Reference proteome</keyword>
<name>A0ABV1VW93_9ACTN</name>
<feature type="domain" description="Amidohydrolase 3" evidence="1">
    <location>
        <begin position="49"/>
        <end position="366"/>
    </location>
</feature>
<organism evidence="2 3">
    <name type="scientific">Streptomyces carpinensis</name>
    <dbReference type="NCBI Taxonomy" id="66369"/>
    <lineage>
        <taxon>Bacteria</taxon>
        <taxon>Bacillati</taxon>
        <taxon>Actinomycetota</taxon>
        <taxon>Actinomycetes</taxon>
        <taxon>Kitasatosporales</taxon>
        <taxon>Streptomycetaceae</taxon>
        <taxon>Streptomyces</taxon>
    </lineage>
</organism>